<dbReference type="AlphaFoldDB" id="A0AAV5LVL1"/>
<gene>
    <name evidence="1" type="ORF">SLEP1_g48453</name>
</gene>
<sequence>MGIETQKPRYAFEEWHNFINLSGYERFCRRPKPSLLRYFLSSKSRSSFSVALNCGIYRSRRENLVNENSARKWRWISKRYVLDASINIFRGELMCWNCKSEETVLDRAIDNIWNAA</sequence>
<dbReference type="EMBL" id="BPVZ01000145">
    <property type="protein sequence ID" value="GKV40854.1"/>
    <property type="molecule type" value="Genomic_DNA"/>
</dbReference>
<accession>A0AAV5LVL1</accession>
<comment type="caution">
    <text evidence="1">The sequence shown here is derived from an EMBL/GenBank/DDBJ whole genome shotgun (WGS) entry which is preliminary data.</text>
</comment>
<keyword evidence="2" id="KW-1185">Reference proteome</keyword>
<organism evidence="1 2">
    <name type="scientific">Rubroshorea leprosula</name>
    <dbReference type="NCBI Taxonomy" id="152421"/>
    <lineage>
        <taxon>Eukaryota</taxon>
        <taxon>Viridiplantae</taxon>
        <taxon>Streptophyta</taxon>
        <taxon>Embryophyta</taxon>
        <taxon>Tracheophyta</taxon>
        <taxon>Spermatophyta</taxon>
        <taxon>Magnoliopsida</taxon>
        <taxon>eudicotyledons</taxon>
        <taxon>Gunneridae</taxon>
        <taxon>Pentapetalae</taxon>
        <taxon>rosids</taxon>
        <taxon>malvids</taxon>
        <taxon>Malvales</taxon>
        <taxon>Dipterocarpaceae</taxon>
        <taxon>Rubroshorea</taxon>
    </lineage>
</organism>
<evidence type="ECO:0000313" key="2">
    <source>
        <dbReference type="Proteomes" id="UP001054252"/>
    </source>
</evidence>
<reference evidence="1 2" key="1">
    <citation type="journal article" date="2021" name="Commun. Biol.">
        <title>The genome of Shorea leprosula (Dipterocarpaceae) highlights the ecological relevance of drought in aseasonal tropical rainforests.</title>
        <authorList>
            <person name="Ng K.K.S."/>
            <person name="Kobayashi M.J."/>
            <person name="Fawcett J.A."/>
            <person name="Hatakeyama M."/>
            <person name="Paape T."/>
            <person name="Ng C.H."/>
            <person name="Ang C.C."/>
            <person name="Tnah L.H."/>
            <person name="Lee C.T."/>
            <person name="Nishiyama T."/>
            <person name="Sese J."/>
            <person name="O'Brien M.J."/>
            <person name="Copetti D."/>
            <person name="Mohd Noor M.I."/>
            <person name="Ong R.C."/>
            <person name="Putra M."/>
            <person name="Sireger I.Z."/>
            <person name="Indrioko S."/>
            <person name="Kosugi Y."/>
            <person name="Izuno A."/>
            <person name="Isagi Y."/>
            <person name="Lee S.L."/>
            <person name="Shimizu K.K."/>
        </authorList>
    </citation>
    <scope>NUCLEOTIDE SEQUENCE [LARGE SCALE GENOMIC DNA]</scope>
    <source>
        <strain evidence="1">214</strain>
    </source>
</reference>
<evidence type="ECO:0000313" key="1">
    <source>
        <dbReference type="EMBL" id="GKV40854.1"/>
    </source>
</evidence>
<dbReference type="Proteomes" id="UP001054252">
    <property type="component" value="Unassembled WGS sequence"/>
</dbReference>
<proteinExistence type="predicted"/>
<protein>
    <submittedName>
        <fullName evidence="1">Uncharacterized protein</fullName>
    </submittedName>
</protein>
<name>A0AAV5LVL1_9ROSI</name>